<reference evidence="11 12" key="1">
    <citation type="journal article" date="2019" name="Int. J. Syst. Evol. Microbiol.">
        <title>The Global Catalogue of Microorganisms (GCM) 10K type strain sequencing project: providing services to taxonomists for standard genome sequencing and annotation.</title>
        <authorList>
            <consortium name="The Broad Institute Genomics Platform"/>
            <consortium name="The Broad Institute Genome Sequencing Center for Infectious Disease"/>
            <person name="Wu L."/>
            <person name="Ma J."/>
        </authorList>
    </citation>
    <scope>NUCLEOTIDE SEQUENCE [LARGE SCALE GENOMIC DNA]</scope>
    <source>
        <strain evidence="11 12">JCM 14330</strain>
    </source>
</reference>
<dbReference type="InterPro" id="IPR027417">
    <property type="entry name" value="P-loop_NTPase"/>
</dbReference>
<dbReference type="PANTHER" id="PTHR24221:SF261">
    <property type="entry name" value="GLUTATHIONE_L-CYSTEINE TRANSPORT SYSTEM ATP-BINDING_PERMEASE PROTEIN CYDD"/>
    <property type="match status" value="1"/>
</dbReference>
<evidence type="ECO:0000256" key="4">
    <source>
        <dbReference type="ARBA" id="ARBA00022741"/>
    </source>
</evidence>
<evidence type="ECO:0000256" key="6">
    <source>
        <dbReference type="ARBA" id="ARBA00022989"/>
    </source>
</evidence>
<organism evidence="11 12">
    <name type="scientific">Pigmentiphaga daeguensis</name>
    <dbReference type="NCBI Taxonomy" id="414049"/>
    <lineage>
        <taxon>Bacteria</taxon>
        <taxon>Pseudomonadati</taxon>
        <taxon>Pseudomonadota</taxon>
        <taxon>Betaproteobacteria</taxon>
        <taxon>Burkholderiales</taxon>
        <taxon>Alcaligenaceae</taxon>
        <taxon>Pigmentiphaga</taxon>
    </lineage>
</organism>
<dbReference type="Pfam" id="PF00664">
    <property type="entry name" value="ABC_membrane"/>
    <property type="match status" value="1"/>
</dbReference>
<feature type="domain" description="ABC transporter" evidence="9">
    <location>
        <begin position="305"/>
        <end position="531"/>
    </location>
</feature>
<dbReference type="NCBIfam" id="TIGR02857">
    <property type="entry name" value="CydD"/>
    <property type="match status" value="1"/>
</dbReference>
<evidence type="ECO:0000259" key="9">
    <source>
        <dbReference type="PROSITE" id="PS50893"/>
    </source>
</evidence>
<feature type="transmembrane region" description="Helical" evidence="8">
    <location>
        <begin position="110"/>
        <end position="134"/>
    </location>
</feature>
<keyword evidence="2" id="KW-1003">Cell membrane</keyword>
<keyword evidence="3 8" id="KW-0812">Transmembrane</keyword>
<gene>
    <name evidence="11" type="primary">cydD</name>
    <name evidence="11" type="ORF">GCM10009097_08240</name>
</gene>
<dbReference type="InterPro" id="IPR014216">
    <property type="entry name" value="ABC_transptr_CydD"/>
</dbReference>
<dbReference type="PROSITE" id="PS50929">
    <property type="entry name" value="ABC_TM1F"/>
    <property type="match status" value="1"/>
</dbReference>
<dbReference type="InterPro" id="IPR011527">
    <property type="entry name" value="ABC1_TM_dom"/>
</dbReference>
<keyword evidence="4" id="KW-0547">Nucleotide-binding</keyword>
<comment type="subcellular location">
    <subcellularLocation>
        <location evidence="1">Cell membrane</location>
        <topology evidence="1">Multi-pass membrane protein</topology>
    </subcellularLocation>
</comment>
<keyword evidence="5" id="KW-0067">ATP-binding</keyword>
<evidence type="ECO:0000313" key="11">
    <source>
        <dbReference type="EMBL" id="GAA0494604.1"/>
    </source>
</evidence>
<dbReference type="InterPro" id="IPR036640">
    <property type="entry name" value="ABC1_TM_sf"/>
</dbReference>
<dbReference type="SUPFAM" id="SSF90123">
    <property type="entry name" value="ABC transporter transmembrane region"/>
    <property type="match status" value="1"/>
</dbReference>
<feature type="domain" description="ABC transmembrane type-1" evidence="10">
    <location>
        <begin position="15"/>
        <end position="265"/>
    </location>
</feature>
<keyword evidence="6 8" id="KW-1133">Transmembrane helix</keyword>
<evidence type="ECO:0000256" key="5">
    <source>
        <dbReference type="ARBA" id="ARBA00022840"/>
    </source>
</evidence>
<dbReference type="Proteomes" id="UP001501706">
    <property type="component" value="Unassembled WGS sequence"/>
</dbReference>
<dbReference type="CDD" id="cd18584">
    <property type="entry name" value="ABC_6TM_AarD_CydD"/>
    <property type="match status" value="1"/>
</dbReference>
<evidence type="ECO:0000256" key="3">
    <source>
        <dbReference type="ARBA" id="ARBA00022692"/>
    </source>
</evidence>
<dbReference type="Gene3D" id="1.20.1560.10">
    <property type="entry name" value="ABC transporter type 1, transmembrane domain"/>
    <property type="match status" value="1"/>
</dbReference>
<dbReference type="Pfam" id="PF00005">
    <property type="entry name" value="ABC_tran"/>
    <property type="match status" value="1"/>
</dbReference>
<dbReference type="InterPro" id="IPR039421">
    <property type="entry name" value="Type_1_exporter"/>
</dbReference>
<accession>A0ABN1BE38</accession>
<protein>
    <submittedName>
        <fullName evidence="11">Thiol reductant ABC exporter subunit CydD</fullName>
    </submittedName>
</protein>
<evidence type="ECO:0000256" key="2">
    <source>
        <dbReference type="ARBA" id="ARBA00022475"/>
    </source>
</evidence>
<sequence>MAADPGDVAAGLVSAAAFLLAGALRAACDAWGTRLSFQVARSRLSALRAAAVDALASGSPLDKRRPAAGHAASVLAEQADAALPYLARYPAIQLKILVVPLAILAAVAPLSWVAALVLLASAPLIPVFMALVGWRAQRASQAHLAEMGTLNAFLLDRLRGLATLRALDAVDATTGRLAYVAQTLHTRTMAVLRIAFLSSAVLELFSAIGVAMVAVYVGFHLLGTLPFGTWGSPLSLGQGLFVLLLAPSFFEPLRDLSTAWHDRAAGRAALEALRALAAAPTKLVGGILPLPSPDDAPARRPPPAVELVQLRFAHADSAPPVIDGLDLRVAPGERVAIVGPSGAGKSTLLALIAGLVPAQSGAVLIDGVALDDQNAPRLRARMAWIGQKPHVFAGTLAANVALGRPDVDPRAVDRALRAATLELLAGREAGRPLGEAGTGLSGGECLRLAMARAVAAPGSDLWLADEPTAHLDAATARELTRRLLAQSAGKTLIVATHDPELASRMDRVIDLAPPRAAPAGMDLAALDVMEAAS</sequence>
<comment type="caution">
    <text evidence="11">The sequence shown here is derived from an EMBL/GenBank/DDBJ whole genome shotgun (WGS) entry which is preliminary data.</text>
</comment>
<keyword evidence="12" id="KW-1185">Reference proteome</keyword>
<evidence type="ECO:0000256" key="1">
    <source>
        <dbReference type="ARBA" id="ARBA00004651"/>
    </source>
</evidence>
<name>A0ABN1BE38_9BURK</name>
<dbReference type="EMBL" id="BAAAEN010000002">
    <property type="protein sequence ID" value="GAA0494604.1"/>
    <property type="molecule type" value="Genomic_DNA"/>
</dbReference>
<evidence type="ECO:0000259" key="10">
    <source>
        <dbReference type="PROSITE" id="PS50929"/>
    </source>
</evidence>
<dbReference type="Gene3D" id="3.40.50.300">
    <property type="entry name" value="P-loop containing nucleotide triphosphate hydrolases"/>
    <property type="match status" value="1"/>
</dbReference>
<dbReference type="SMART" id="SM00382">
    <property type="entry name" value="AAA"/>
    <property type="match status" value="1"/>
</dbReference>
<dbReference type="SUPFAM" id="SSF52540">
    <property type="entry name" value="P-loop containing nucleoside triphosphate hydrolases"/>
    <property type="match status" value="1"/>
</dbReference>
<keyword evidence="7 8" id="KW-0472">Membrane</keyword>
<evidence type="ECO:0000313" key="12">
    <source>
        <dbReference type="Proteomes" id="UP001501706"/>
    </source>
</evidence>
<dbReference type="PANTHER" id="PTHR24221">
    <property type="entry name" value="ATP-BINDING CASSETTE SUB-FAMILY B"/>
    <property type="match status" value="1"/>
</dbReference>
<evidence type="ECO:0000256" key="7">
    <source>
        <dbReference type="ARBA" id="ARBA00023136"/>
    </source>
</evidence>
<feature type="transmembrane region" description="Helical" evidence="8">
    <location>
        <begin position="194"/>
        <end position="218"/>
    </location>
</feature>
<dbReference type="PROSITE" id="PS50893">
    <property type="entry name" value="ABC_TRANSPORTER_2"/>
    <property type="match status" value="1"/>
</dbReference>
<dbReference type="InterPro" id="IPR003593">
    <property type="entry name" value="AAA+_ATPase"/>
</dbReference>
<evidence type="ECO:0000256" key="8">
    <source>
        <dbReference type="SAM" id="Phobius"/>
    </source>
</evidence>
<dbReference type="InterPro" id="IPR003439">
    <property type="entry name" value="ABC_transporter-like_ATP-bd"/>
</dbReference>
<proteinExistence type="predicted"/>